<keyword evidence="5 7" id="KW-0378">Hydrolase</keyword>
<keyword evidence="6 7" id="KW-0862">Zinc</keyword>
<evidence type="ECO:0000313" key="9">
    <source>
        <dbReference type="EMBL" id="NHO31699.1"/>
    </source>
</evidence>
<evidence type="ECO:0000313" key="10">
    <source>
        <dbReference type="Proteomes" id="UP000615326"/>
    </source>
</evidence>
<dbReference type="SUPFAM" id="SSF55486">
    <property type="entry name" value="Metalloproteases ('zincins'), catalytic domain"/>
    <property type="match status" value="1"/>
</dbReference>
<evidence type="ECO:0000256" key="3">
    <source>
        <dbReference type="ARBA" id="ARBA00022723"/>
    </source>
</evidence>
<dbReference type="Gene3D" id="3.40.390.30">
    <property type="entry name" value="Metalloproteases ('zincins'), catalytic domain"/>
    <property type="match status" value="1"/>
</dbReference>
<dbReference type="PANTHER" id="PTHR46986:SF1">
    <property type="entry name" value="ENDORIBONUCLEASE YBEY, CHLOROPLASTIC"/>
    <property type="match status" value="1"/>
</dbReference>
<protein>
    <recommendedName>
        <fullName evidence="7">Endoribonuclease YbeY</fullName>
        <ecNumber evidence="7">3.1.-.-</ecNumber>
    </recommendedName>
</protein>
<keyword evidence="10" id="KW-1185">Reference proteome</keyword>
<evidence type="ECO:0000256" key="4">
    <source>
        <dbReference type="ARBA" id="ARBA00022759"/>
    </source>
</evidence>
<evidence type="ECO:0000256" key="8">
    <source>
        <dbReference type="SAM" id="MobiDB-lite"/>
    </source>
</evidence>
<dbReference type="NCBIfam" id="TIGR00043">
    <property type="entry name" value="rRNA maturation RNase YbeY"/>
    <property type="match status" value="1"/>
</dbReference>
<evidence type="ECO:0000256" key="5">
    <source>
        <dbReference type="ARBA" id="ARBA00022801"/>
    </source>
</evidence>
<dbReference type="InterPro" id="IPR002036">
    <property type="entry name" value="YbeY"/>
</dbReference>
<dbReference type="RefSeq" id="WP_173576306.1">
    <property type="nucleotide sequence ID" value="NZ_WOSW01000004.1"/>
</dbReference>
<comment type="function">
    <text evidence="7">Single strand-specific metallo-endoribonuclease involved in late-stage 70S ribosome quality control and in maturation of the 3' terminus of the 16S rRNA.</text>
</comment>
<sequence length="189" mass="20746">MEPPGSIGRGLAAATESDPSRWNGSLPSPLFDGEGDFEPDDDGPEIIVEERRWRAFIPRAEAFAWRACAAACLHAEAPVPETIVLSSDRVVKRLNARHRGRNKPTNVLTFEPPAGFPGGEIILALETVCREARAARRPVADHLMHLVVHGVLHLDGHDHHGAGEARRMEMEEARVLSTIGVPNPWKPRT</sequence>
<comment type="similarity">
    <text evidence="1 7">Belongs to the endoribonuclease YbeY family.</text>
</comment>
<comment type="caution">
    <text evidence="9">The sequence shown here is derived from an EMBL/GenBank/DDBJ whole genome shotgun (WGS) entry which is preliminary data.</text>
</comment>
<evidence type="ECO:0000256" key="7">
    <source>
        <dbReference type="HAMAP-Rule" id="MF_00009"/>
    </source>
</evidence>
<organism evidence="9 10">
    <name type="scientific">Acetobacter fallax</name>
    <dbReference type="NCBI Taxonomy" id="1737473"/>
    <lineage>
        <taxon>Bacteria</taxon>
        <taxon>Pseudomonadati</taxon>
        <taxon>Pseudomonadota</taxon>
        <taxon>Alphaproteobacteria</taxon>
        <taxon>Acetobacterales</taxon>
        <taxon>Acetobacteraceae</taxon>
        <taxon>Acetobacter</taxon>
    </lineage>
</organism>
<accession>A0ABX0K5W7</accession>
<proteinExistence type="inferred from homology"/>
<feature type="binding site" evidence="7">
    <location>
        <position position="159"/>
    </location>
    <ligand>
        <name>Zn(2+)</name>
        <dbReference type="ChEBI" id="CHEBI:29105"/>
        <note>catalytic</note>
    </ligand>
</feature>
<feature type="binding site" evidence="7">
    <location>
        <position position="149"/>
    </location>
    <ligand>
        <name>Zn(2+)</name>
        <dbReference type="ChEBI" id="CHEBI:29105"/>
        <note>catalytic</note>
    </ligand>
</feature>
<keyword evidence="7" id="KW-0963">Cytoplasm</keyword>
<feature type="binding site" evidence="7">
    <location>
        <position position="153"/>
    </location>
    <ligand>
        <name>Zn(2+)</name>
        <dbReference type="ChEBI" id="CHEBI:29105"/>
        <note>catalytic</note>
    </ligand>
</feature>
<dbReference type="PANTHER" id="PTHR46986">
    <property type="entry name" value="ENDORIBONUCLEASE YBEY, CHLOROPLASTIC"/>
    <property type="match status" value="1"/>
</dbReference>
<dbReference type="HAMAP" id="MF_00009">
    <property type="entry name" value="Endoribonucl_YbeY"/>
    <property type="match status" value="1"/>
</dbReference>
<reference evidence="9 10" key="1">
    <citation type="journal article" date="2020" name="Int. J. Syst. Evol. Microbiol.">
        <title>Novel acetic acid bacteria from cider fermentations: Acetobacter conturbans sp. nov. and Acetobacter fallax sp. nov.</title>
        <authorList>
            <person name="Sombolestani A.S."/>
            <person name="Cleenwerck I."/>
            <person name="Cnockaert M."/>
            <person name="Borremans W."/>
            <person name="Wieme A.D."/>
            <person name="De Vuyst L."/>
            <person name="Vandamme P."/>
        </authorList>
    </citation>
    <scope>NUCLEOTIDE SEQUENCE [LARGE SCALE GENOMIC DNA]</scope>
    <source>
        <strain evidence="9 10">LMG 1637</strain>
    </source>
</reference>
<feature type="region of interest" description="Disordered" evidence="8">
    <location>
        <begin position="1"/>
        <end position="41"/>
    </location>
</feature>
<keyword evidence="4 7" id="KW-0255">Endonuclease</keyword>
<comment type="cofactor">
    <cofactor evidence="7">
        <name>Zn(2+)</name>
        <dbReference type="ChEBI" id="CHEBI:29105"/>
    </cofactor>
    <text evidence="7">Binds 1 zinc ion.</text>
</comment>
<name>A0ABX0K5W7_9PROT</name>
<dbReference type="EMBL" id="WOSW01000004">
    <property type="protein sequence ID" value="NHO31699.1"/>
    <property type="molecule type" value="Genomic_DNA"/>
</dbReference>
<keyword evidence="7" id="KW-0690">Ribosome biogenesis</keyword>
<dbReference type="EC" id="3.1.-.-" evidence="7"/>
<keyword evidence="2 7" id="KW-0540">Nuclease</keyword>
<keyword evidence="7" id="KW-0698">rRNA processing</keyword>
<comment type="subcellular location">
    <subcellularLocation>
        <location evidence="7">Cytoplasm</location>
    </subcellularLocation>
</comment>
<evidence type="ECO:0000256" key="6">
    <source>
        <dbReference type="ARBA" id="ARBA00022833"/>
    </source>
</evidence>
<evidence type="ECO:0000256" key="1">
    <source>
        <dbReference type="ARBA" id="ARBA00010875"/>
    </source>
</evidence>
<dbReference type="InterPro" id="IPR023091">
    <property type="entry name" value="MetalPrtase_cat_dom_sf_prd"/>
</dbReference>
<evidence type="ECO:0000256" key="2">
    <source>
        <dbReference type="ARBA" id="ARBA00022722"/>
    </source>
</evidence>
<gene>
    <name evidence="7 9" type="primary">ybeY</name>
    <name evidence="9" type="ORF">GOB84_03830</name>
</gene>
<keyword evidence="3 7" id="KW-0479">Metal-binding</keyword>
<dbReference type="Pfam" id="PF02130">
    <property type="entry name" value="YbeY"/>
    <property type="match status" value="1"/>
</dbReference>
<dbReference type="Proteomes" id="UP000615326">
    <property type="component" value="Unassembled WGS sequence"/>
</dbReference>